<gene>
    <name evidence="1" type="ORF">CERZMDRAFT_89750</name>
</gene>
<sequence length="51" mass="5812">MESEATDEKAHDKIVPRFAGARTEDAICDREVVVSSVDVPARFEACRWCWK</sequence>
<proteinExistence type="predicted"/>
<reference evidence="1" key="1">
    <citation type="journal article" date="2020" name="Stud. Mycol.">
        <title>101 Dothideomycetes genomes: a test case for predicting lifestyles and emergence of pathogens.</title>
        <authorList>
            <person name="Haridas S."/>
            <person name="Albert R."/>
            <person name="Binder M."/>
            <person name="Bloem J."/>
            <person name="Labutti K."/>
            <person name="Salamov A."/>
            <person name="Andreopoulos B."/>
            <person name="Baker S."/>
            <person name="Barry K."/>
            <person name="Bills G."/>
            <person name="Bluhm B."/>
            <person name="Cannon C."/>
            <person name="Castanera R."/>
            <person name="Culley D."/>
            <person name="Daum C."/>
            <person name="Ezra D."/>
            <person name="Gonzalez J."/>
            <person name="Henrissat B."/>
            <person name="Kuo A."/>
            <person name="Liang C."/>
            <person name="Lipzen A."/>
            <person name="Lutzoni F."/>
            <person name="Magnuson J."/>
            <person name="Mondo S."/>
            <person name="Nolan M."/>
            <person name="Ohm R."/>
            <person name="Pangilinan J."/>
            <person name="Park H.-J."/>
            <person name="Ramirez L."/>
            <person name="Alfaro M."/>
            <person name="Sun H."/>
            <person name="Tritt A."/>
            <person name="Yoshinaga Y."/>
            <person name="Zwiers L.-H."/>
            <person name="Turgeon B."/>
            <person name="Goodwin S."/>
            <person name="Spatafora J."/>
            <person name="Crous P."/>
            <person name="Grigoriev I."/>
        </authorList>
    </citation>
    <scope>NUCLEOTIDE SEQUENCE</scope>
    <source>
        <strain evidence="1">SCOH1-5</strain>
    </source>
</reference>
<evidence type="ECO:0000313" key="2">
    <source>
        <dbReference type="Proteomes" id="UP000799539"/>
    </source>
</evidence>
<organism evidence="1 2">
    <name type="scientific">Cercospora zeae-maydis SCOH1-5</name>
    <dbReference type="NCBI Taxonomy" id="717836"/>
    <lineage>
        <taxon>Eukaryota</taxon>
        <taxon>Fungi</taxon>
        <taxon>Dikarya</taxon>
        <taxon>Ascomycota</taxon>
        <taxon>Pezizomycotina</taxon>
        <taxon>Dothideomycetes</taxon>
        <taxon>Dothideomycetidae</taxon>
        <taxon>Mycosphaerellales</taxon>
        <taxon>Mycosphaerellaceae</taxon>
        <taxon>Cercospora</taxon>
    </lineage>
</organism>
<dbReference type="Proteomes" id="UP000799539">
    <property type="component" value="Unassembled WGS sequence"/>
</dbReference>
<dbReference type="AlphaFoldDB" id="A0A6A6FUD6"/>
<keyword evidence="2" id="KW-1185">Reference proteome</keyword>
<name>A0A6A6FUD6_9PEZI</name>
<accession>A0A6A6FUD6</accession>
<dbReference type="EMBL" id="ML992663">
    <property type="protein sequence ID" value="KAF2216989.1"/>
    <property type="molecule type" value="Genomic_DNA"/>
</dbReference>
<protein>
    <submittedName>
        <fullName evidence="1">Uncharacterized protein</fullName>
    </submittedName>
</protein>
<evidence type="ECO:0000313" key="1">
    <source>
        <dbReference type="EMBL" id="KAF2216989.1"/>
    </source>
</evidence>